<dbReference type="EMBL" id="KB456267">
    <property type="protein sequence ID" value="EMF10859.1"/>
    <property type="molecule type" value="Genomic_DNA"/>
</dbReference>
<dbReference type="AlphaFoldDB" id="N1QJY3"/>
<protein>
    <submittedName>
        <fullName evidence="1">Uncharacterized protein</fullName>
    </submittedName>
</protein>
<evidence type="ECO:0000313" key="1">
    <source>
        <dbReference type="EMBL" id="EMF10859.1"/>
    </source>
</evidence>
<gene>
    <name evidence="1" type="ORF">SEPMUDRAFT_150823</name>
</gene>
<evidence type="ECO:0000313" key="2">
    <source>
        <dbReference type="Proteomes" id="UP000016931"/>
    </source>
</evidence>
<keyword evidence="2" id="KW-1185">Reference proteome</keyword>
<name>N1QJY3_SPHMS</name>
<sequence>MAPSFSIPNPFRNTAMNQLFHGVRPTSTQRPSSAGYLVSPANGYVSYQGFAGPNELEVTAGNVQDMVQESAASPELSMEYSLRSDENTYSDVDWSILDADATL</sequence>
<dbReference type="Proteomes" id="UP000016931">
    <property type="component" value="Unassembled WGS sequence"/>
</dbReference>
<reference evidence="1 2" key="1">
    <citation type="journal article" date="2012" name="PLoS Pathog.">
        <title>Diverse lifestyles and strategies of plant pathogenesis encoded in the genomes of eighteen Dothideomycetes fungi.</title>
        <authorList>
            <person name="Ohm R.A."/>
            <person name="Feau N."/>
            <person name="Henrissat B."/>
            <person name="Schoch C.L."/>
            <person name="Horwitz B.A."/>
            <person name="Barry K.W."/>
            <person name="Condon B.J."/>
            <person name="Copeland A.C."/>
            <person name="Dhillon B."/>
            <person name="Glaser F."/>
            <person name="Hesse C.N."/>
            <person name="Kosti I."/>
            <person name="LaButti K."/>
            <person name="Lindquist E.A."/>
            <person name="Lucas S."/>
            <person name="Salamov A.A."/>
            <person name="Bradshaw R.E."/>
            <person name="Ciuffetti L."/>
            <person name="Hamelin R.C."/>
            <person name="Kema G.H.J."/>
            <person name="Lawrence C."/>
            <person name="Scott J.A."/>
            <person name="Spatafora J.W."/>
            <person name="Turgeon B.G."/>
            <person name="de Wit P.J.G.M."/>
            <person name="Zhong S."/>
            <person name="Goodwin S.B."/>
            <person name="Grigoriev I.V."/>
        </authorList>
    </citation>
    <scope>NUCLEOTIDE SEQUENCE [LARGE SCALE GENOMIC DNA]</scope>
    <source>
        <strain evidence="1 2">SO2202</strain>
    </source>
</reference>
<dbReference type="RefSeq" id="XP_016758980.1">
    <property type="nucleotide sequence ID" value="XM_016906420.1"/>
</dbReference>
<dbReference type="HOGENOM" id="CLU_2265410_0_0_1"/>
<dbReference type="GeneID" id="27903557"/>
<accession>N1QJY3</accession>
<proteinExistence type="predicted"/>
<organism evidence="1 2">
    <name type="scientific">Sphaerulina musiva (strain SO2202)</name>
    <name type="common">Poplar stem canker fungus</name>
    <name type="synonym">Septoria musiva</name>
    <dbReference type="NCBI Taxonomy" id="692275"/>
    <lineage>
        <taxon>Eukaryota</taxon>
        <taxon>Fungi</taxon>
        <taxon>Dikarya</taxon>
        <taxon>Ascomycota</taxon>
        <taxon>Pezizomycotina</taxon>
        <taxon>Dothideomycetes</taxon>
        <taxon>Dothideomycetidae</taxon>
        <taxon>Mycosphaerellales</taxon>
        <taxon>Mycosphaerellaceae</taxon>
        <taxon>Sphaerulina</taxon>
    </lineage>
</organism>